<evidence type="ECO:0000313" key="11">
    <source>
        <dbReference type="Proteomes" id="UP000011651"/>
    </source>
</evidence>
<gene>
    <name evidence="10" type="ORF">HALTITAN_0791</name>
</gene>
<evidence type="ECO:0000256" key="3">
    <source>
        <dbReference type="ARBA" id="ARBA00022448"/>
    </source>
</evidence>
<accession>L9UB94</accession>
<evidence type="ECO:0000256" key="5">
    <source>
        <dbReference type="ARBA" id="ARBA00022692"/>
    </source>
</evidence>
<organism evidence="10 11">
    <name type="scientific">Vreelandella titanicae BH1</name>
    <dbReference type="NCBI Taxonomy" id="1204738"/>
    <lineage>
        <taxon>Bacteria</taxon>
        <taxon>Pseudomonadati</taxon>
        <taxon>Pseudomonadota</taxon>
        <taxon>Gammaproteobacteria</taxon>
        <taxon>Oceanospirillales</taxon>
        <taxon>Halomonadaceae</taxon>
        <taxon>Vreelandella</taxon>
    </lineage>
</organism>
<name>L9UB94_9GAMM</name>
<dbReference type="GO" id="GO:0005886">
    <property type="term" value="C:plasma membrane"/>
    <property type="evidence" value="ECO:0007669"/>
    <property type="project" value="UniProtKB-SubCell"/>
</dbReference>
<dbReference type="PANTHER" id="PTHR30294">
    <property type="entry name" value="MEMBRANE COMPONENT OF ABC TRANSPORTER YHHJ-RELATED"/>
    <property type="match status" value="1"/>
</dbReference>
<dbReference type="InterPro" id="IPR047817">
    <property type="entry name" value="ABC2_TM_bact-type"/>
</dbReference>
<reference evidence="10 11" key="1">
    <citation type="journal article" date="2013" name="Genome Announc.">
        <title>Draft Genome of the Marine Gammaproteobacterium Halomonas titanicae.</title>
        <authorList>
            <person name="Sanchez-Porro C."/>
            <person name="de la Haba R.R."/>
            <person name="Cruz-Hernandez N."/>
            <person name="Gonzalez J.M."/>
            <person name="Reyes-Guirao C."/>
            <person name="Navarro-Sampedro L."/>
            <person name="Carballo M."/>
            <person name="Ventosa A."/>
        </authorList>
    </citation>
    <scope>NUCLEOTIDE SEQUENCE [LARGE SCALE GENOMIC DNA]</scope>
    <source>
        <strain evidence="10 11">BH1</strain>
    </source>
</reference>
<dbReference type="Proteomes" id="UP000011651">
    <property type="component" value="Unassembled WGS sequence"/>
</dbReference>
<dbReference type="EMBL" id="AOPO01000002">
    <property type="protein sequence ID" value="ELY22225.1"/>
    <property type="molecule type" value="Genomic_DNA"/>
</dbReference>
<dbReference type="PANTHER" id="PTHR30294:SF47">
    <property type="entry name" value="INNER MEMBRANE TRANSPORT PERMEASE YHHJ"/>
    <property type="match status" value="1"/>
</dbReference>
<dbReference type="Pfam" id="PF12698">
    <property type="entry name" value="ABC2_membrane_3"/>
    <property type="match status" value="1"/>
</dbReference>
<feature type="transmembrane region" description="Helical" evidence="8">
    <location>
        <begin position="354"/>
        <end position="375"/>
    </location>
</feature>
<dbReference type="PATRIC" id="fig|1204738.3.peg.1175"/>
<dbReference type="Gene3D" id="3.40.1710.10">
    <property type="entry name" value="abc type-2 transporter like domain"/>
    <property type="match status" value="1"/>
</dbReference>
<feature type="transmembrane region" description="Helical" evidence="8">
    <location>
        <begin position="298"/>
        <end position="316"/>
    </location>
</feature>
<dbReference type="PROSITE" id="PS51012">
    <property type="entry name" value="ABC_TM2"/>
    <property type="match status" value="1"/>
</dbReference>
<evidence type="ECO:0000256" key="1">
    <source>
        <dbReference type="ARBA" id="ARBA00004651"/>
    </source>
</evidence>
<feature type="domain" description="ABC transmembrane type-2" evidence="9">
    <location>
        <begin position="144"/>
        <end position="380"/>
    </location>
</feature>
<keyword evidence="7 8" id="KW-0472">Membrane</keyword>
<comment type="caution">
    <text evidence="10">The sequence shown here is derived from an EMBL/GenBank/DDBJ whole genome shotgun (WGS) entry which is preliminary data.</text>
</comment>
<dbReference type="InterPro" id="IPR013525">
    <property type="entry name" value="ABC2_TM"/>
</dbReference>
<protein>
    <submittedName>
        <fullName evidence="10">ABC-2 type transporter</fullName>
    </submittedName>
</protein>
<comment type="similarity">
    <text evidence="2">Belongs to the ABC-2 integral membrane protein family.</text>
</comment>
<dbReference type="AlphaFoldDB" id="L9UB94"/>
<dbReference type="GO" id="GO:0140359">
    <property type="term" value="F:ABC-type transporter activity"/>
    <property type="evidence" value="ECO:0007669"/>
    <property type="project" value="InterPro"/>
</dbReference>
<evidence type="ECO:0000256" key="2">
    <source>
        <dbReference type="ARBA" id="ARBA00007783"/>
    </source>
</evidence>
<keyword evidence="5 8" id="KW-0812">Transmembrane</keyword>
<feature type="transmembrane region" description="Helical" evidence="8">
    <location>
        <begin position="34"/>
        <end position="51"/>
    </location>
</feature>
<feature type="transmembrane region" description="Helical" evidence="8">
    <location>
        <begin position="231"/>
        <end position="255"/>
    </location>
</feature>
<evidence type="ECO:0000313" key="10">
    <source>
        <dbReference type="EMBL" id="ELY22225.1"/>
    </source>
</evidence>
<evidence type="ECO:0000259" key="9">
    <source>
        <dbReference type="PROSITE" id="PS51012"/>
    </source>
</evidence>
<proteinExistence type="inferred from homology"/>
<keyword evidence="6 8" id="KW-1133">Transmembrane helix</keyword>
<evidence type="ECO:0000256" key="7">
    <source>
        <dbReference type="ARBA" id="ARBA00023136"/>
    </source>
</evidence>
<evidence type="ECO:0000256" key="8">
    <source>
        <dbReference type="SAM" id="Phobius"/>
    </source>
</evidence>
<sequence>MFWGLGSRSADMARFANILQLGIKEIRSLYRDPALMLLIVYSFTLGIYLSATGEPEAPFRASVAIVDEDRSQASLRIVNAFQLPYFLPPEFIDIGQMDRGMDAGRYTFTLNIPPNFQRDLLAARQPTIQLNVDATQISQAFTGAGHIQRIISDEVADFIGAYQQSSPGRIEAVVRAEFNANLNRTWFGAINEAINQITMLSIILTGAALIREREHGTIEHLLVMPVTSFEIMLAKVWSMGLVVLLASVFALRIIVEGWLQVPLRGSQMLYLFGATLLLFATTSMGIFLGTMARSMPQLGLLIILVLIPLQILSGGMTPRESMPDLVQRIMFVAPTTHFVELAQAILFRGAGLGIVWPHLLALAIIGSVFFFGALVRLRKAQE</sequence>
<keyword evidence="4" id="KW-1003">Cell membrane</keyword>
<feature type="transmembrane region" description="Helical" evidence="8">
    <location>
        <begin position="267"/>
        <end position="291"/>
    </location>
</feature>
<evidence type="ECO:0000256" key="4">
    <source>
        <dbReference type="ARBA" id="ARBA00022475"/>
    </source>
</evidence>
<comment type="subcellular location">
    <subcellularLocation>
        <location evidence="1">Cell membrane</location>
        <topology evidence="1">Multi-pass membrane protein</topology>
    </subcellularLocation>
</comment>
<dbReference type="InterPro" id="IPR051449">
    <property type="entry name" value="ABC-2_transporter_component"/>
</dbReference>
<keyword evidence="3" id="KW-0813">Transport</keyword>
<evidence type="ECO:0000256" key="6">
    <source>
        <dbReference type="ARBA" id="ARBA00022989"/>
    </source>
</evidence>